<protein>
    <recommendedName>
        <fullName evidence="4">DUF4211 domain-containing protein</fullName>
    </recommendedName>
</protein>
<feature type="compositionally biased region" description="Polar residues" evidence="1">
    <location>
        <begin position="755"/>
        <end position="764"/>
    </location>
</feature>
<reference evidence="2" key="1">
    <citation type="submission" date="2016-04" db="EMBL/GenBank/DDBJ databases">
        <authorList>
            <person name="Nguyen H.D."/>
            <person name="Samba Siva P."/>
            <person name="Cullis J."/>
            <person name="Levesque C.A."/>
            <person name="Hambleton S."/>
        </authorList>
    </citation>
    <scope>NUCLEOTIDE SEQUENCE</scope>
    <source>
        <strain evidence="2">DAOMC 236416</strain>
    </source>
</reference>
<name>A0A177TP32_9BASI</name>
<feature type="compositionally biased region" description="Basic and acidic residues" evidence="1">
    <location>
        <begin position="901"/>
        <end position="926"/>
    </location>
</feature>
<accession>A0A177TP32</accession>
<feature type="compositionally biased region" description="Basic and acidic residues" evidence="1">
    <location>
        <begin position="147"/>
        <end position="178"/>
    </location>
</feature>
<feature type="compositionally biased region" description="Polar residues" evidence="1">
    <location>
        <begin position="118"/>
        <end position="129"/>
    </location>
</feature>
<evidence type="ECO:0000313" key="2">
    <source>
        <dbReference type="EMBL" id="KAE8257754.1"/>
    </source>
</evidence>
<reference evidence="2" key="2">
    <citation type="journal article" date="2019" name="IMA Fungus">
        <title>Genome sequencing and comparison of five Tilletia species to identify candidate genes for the detection of regulated species infecting wheat.</title>
        <authorList>
            <person name="Nguyen H.D.T."/>
            <person name="Sultana T."/>
            <person name="Kesanakurti P."/>
            <person name="Hambleton S."/>
        </authorList>
    </citation>
    <scope>NUCLEOTIDE SEQUENCE</scope>
    <source>
        <strain evidence="2">DAOMC 236416</strain>
    </source>
</reference>
<feature type="compositionally biased region" description="Acidic residues" evidence="1">
    <location>
        <begin position="193"/>
        <end position="203"/>
    </location>
</feature>
<feature type="compositionally biased region" description="Basic and acidic residues" evidence="1">
    <location>
        <begin position="629"/>
        <end position="643"/>
    </location>
</feature>
<sequence length="1307" mass="143817">MNSSQDLTSALNRLAEKHRSSSSASPASFQHLRLHANGSPAPPSIIANGLAAATGTRIGRPPSASPDLFHTSSRGASPDQSGTASSESGIGASPAHAAGGGGANGNAMGFDLERHSRMSSNFEMNSSQPLFRDDGDDISMPSSSPTGDRRASPSARQRSDSPFVDHPHDSFGADREDGPGLTGEAAIQFRDEENSEADDEDDLWGSPSNSRRSPSGDSQRRASLSSPHKGRSAQKQPSRATAGTSIRIPSRADNDQSTTSRSNTKEARMPRFWIDVPPLSNRARRKFTIVDDFKPEPSSSPLKSKRAAAAGAKEKNRRLAELTMKPLVISDDESGDETKSAWFDPQKRKQTFEQRKRRADPSTRGERAQERSSQRLDDSASDDASSSESFERLKINLSQIPTVPTRLWGTPEPEDASQGLRAAPKENAEAGPSGGERFGTSSTPNTSLSRPPPAKKAPKKPEGSQHTFEELFMQQSSTSSDEVEVLPSGGRTLAKGKAPAPNRSSDANRHVREESDDDFVPITRPDEQQLSKQSRASTSQTNKPGPGRSHKPAGASMPAVGPNGQRIFPKPAQAPLPSIPLKLPANMHPPTGMVLSREEYEKEDRKRKKRADPTTNGAGKKVVNRKRQRSSDSERGGSPERGHRGAGRSGRNARSDSDDFEVVGSTRQRNRTPPSGSSRPKARALSGSGRARRDSLSPPRRYSGGGSARRRDRSITPSSASEAERARRRKGEKGRSSAPNAGARKNSKDVGGPVNSRSFVMSNSQPPPKKKLKSFTINRDKILGQAAEGRGKSTNAGGSSERASGSQQQQQRQQPSGGMDYGAVGDTSDDDDEGAGQRRPAKSISPGLKTRNRAREEGSDDEEVRKNAPKILRSEMNEDAWVYTAGTHTREVFRDDLGKLLKARDKGQSQRSSKEKGKGKAREKGKGKGKRAAGTTSDSDTSDTYAASTGESSLSSESKFRNKAPLTDFVIDDDDEPIESLSRRVPRQLSQPQPRGSQRERERNRRSPPPAEKKKKKKKQKASSSGKQRRRRRDSFSEDDSDGDSDGGGREMQPSDYIRLERGRVQEEQIGMTLDDAYWWEMVWLILHLLDLKLPPDDLRKANHARRMLQERMSDGTRSLSNMAVRKNFRWYLKTYPRLVRATLTNEQLTARIDRHGYGCGMCRRTKQKPESRICLYGRPYGPELNVREKEEISSSDCDSEQQDEVKEKAFGILPGAGNGKKNHTIFYLGSKCALRAELLHRVLHWEVLALDETKKLCSDRLDEWADRDLKQVLEEVQLLVNSKWRLFKLFCERMRTEAMDFDREGG</sequence>
<feature type="compositionally biased region" description="Basic and acidic residues" evidence="1">
    <location>
        <begin position="459"/>
        <end position="469"/>
    </location>
</feature>
<feature type="compositionally biased region" description="Polar residues" evidence="1">
    <location>
        <begin position="530"/>
        <end position="543"/>
    </location>
</feature>
<feature type="compositionally biased region" description="Polar residues" evidence="1">
    <location>
        <begin position="1"/>
        <end position="11"/>
    </location>
</feature>
<evidence type="ECO:0000313" key="3">
    <source>
        <dbReference type="Proteomes" id="UP000077521"/>
    </source>
</evidence>
<dbReference type="Proteomes" id="UP000077521">
    <property type="component" value="Unassembled WGS sequence"/>
</dbReference>
<feature type="compositionally biased region" description="Basic residues" evidence="1">
    <location>
        <begin position="1013"/>
        <end position="1033"/>
    </location>
</feature>
<evidence type="ECO:0000256" key="1">
    <source>
        <dbReference type="SAM" id="MobiDB-lite"/>
    </source>
</evidence>
<feature type="compositionally biased region" description="Low complexity" evidence="1">
    <location>
        <begin position="205"/>
        <end position="217"/>
    </location>
</feature>
<proteinExistence type="predicted"/>
<comment type="caution">
    <text evidence="2">The sequence shown here is derived from an EMBL/GenBank/DDBJ whole genome shotgun (WGS) entry which is preliminary data.</text>
</comment>
<feature type="compositionally biased region" description="Polar residues" evidence="1">
    <location>
        <begin position="233"/>
        <end position="244"/>
    </location>
</feature>
<gene>
    <name evidence="2" type="ORF">A4X13_0g2146</name>
</gene>
<dbReference type="EMBL" id="LWDF02000097">
    <property type="protein sequence ID" value="KAE8257754.1"/>
    <property type="molecule type" value="Genomic_DNA"/>
</dbReference>
<keyword evidence="3" id="KW-1185">Reference proteome</keyword>
<feature type="compositionally biased region" description="Polar residues" evidence="1">
    <location>
        <begin position="665"/>
        <end position="678"/>
    </location>
</feature>
<feature type="region of interest" description="Disordered" evidence="1">
    <location>
        <begin position="901"/>
        <end position="1060"/>
    </location>
</feature>
<feature type="compositionally biased region" description="Basic and acidic residues" evidence="1">
    <location>
        <begin position="345"/>
        <end position="378"/>
    </location>
</feature>
<feature type="compositionally biased region" description="Polar residues" evidence="1">
    <location>
        <begin position="439"/>
        <end position="449"/>
    </location>
</feature>
<evidence type="ECO:0008006" key="4">
    <source>
        <dbReference type="Google" id="ProtNLM"/>
    </source>
</evidence>
<feature type="compositionally biased region" description="Polar residues" evidence="1">
    <location>
        <begin position="70"/>
        <end position="88"/>
    </location>
</feature>
<feature type="compositionally biased region" description="Low complexity" evidence="1">
    <location>
        <begin position="932"/>
        <end position="957"/>
    </location>
</feature>
<feature type="compositionally biased region" description="Low complexity" evidence="1">
    <location>
        <begin position="796"/>
        <end position="818"/>
    </location>
</feature>
<feature type="region of interest" description="Disordered" evidence="1">
    <location>
        <begin position="1"/>
        <end position="889"/>
    </location>
</feature>
<organism evidence="2 3">
    <name type="scientific">Tilletia indica</name>
    <dbReference type="NCBI Taxonomy" id="43049"/>
    <lineage>
        <taxon>Eukaryota</taxon>
        <taxon>Fungi</taxon>
        <taxon>Dikarya</taxon>
        <taxon>Basidiomycota</taxon>
        <taxon>Ustilaginomycotina</taxon>
        <taxon>Exobasidiomycetes</taxon>
        <taxon>Tilletiales</taxon>
        <taxon>Tilletiaceae</taxon>
        <taxon>Tilletia</taxon>
    </lineage>
</organism>